<feature type="region of interest" description="Disordered" evidence="1">
    <location>
        <begin position="140"/>
        <end position="186"/>
    </location>
</feature>
<dbReference type="PROSITE" id="PS51910">
    <property type="entry name" value="GH18_2"/>
    <property type="match status" value="1"/>
</dbReference>
<evidence type="ECO:0000313" key="3">
    <source>
        <dbReference type="EMBL" id="KLJ08930.1"/>
    </source>
</evidence>
<dbReference type="EMBL" id="LDEV01002485">
    <property type="protein sequence ID" value="KLJ08930.1"/>
    <property type="molecule type" value="Genomic_DNA"/>
</dbReference>
<feature type="compositionally biased region" description="Low complexity" evidence="1">
    <location>
        <begin position="140"/>
        <end position="156"/>
    </location>
</feature>
<protein>
    <recommendedName>
        <fullName evidence="2">GH18 domain-containing protein</fullName>
    </recommendedName>
</protein>
<dbReference type="GO" id="GO:0005975">
    <property type="term" value="P:carbohydrate metabolic process"/>
    <property type="evidence" value="ECO:0007669"/>
    <property type="project" value="InterPro"/>
</dbReference>
<name>A0A0H1BC61_9EURO</name>
<dbReference type="AlphaFoldDB" id="A0A0H1BC61"/>
<dbReference type="Gene3D" id="3.20.20.80">
    <property type="entry name" value="Glycosidases"/>
    <property type="match status" value="1"/>
</dbReference>
<evidence type="ECO:0000259" key="2">
    <source>
        <dbReference type="PROSITE" id="PS51910"/>
    </source>
</evidence>
<dbReference type="STRING" id="2060906.A0A0H1BC61"/>
<evidence type="ECO:0000256" key="1">
    <source>
        <dbReference type="SAM" id="MobiDB-lite"/>
    </source>
</evidence>
<dbReference type="GO" id="GO:0004568">
    <property type="term" value="F:chitinase activity"/>
    <property type="evidence" value="ECO:0007669"/>
    <property type="project" value="TreeGrafter"/>
</dbReference>
<dbReference type="InterPro" id="IPR050314">
    <property type="entry name" value="Glycosyl_Hydrlase_18"/>
</dbReference>
<dbReference type="InterPro" id="IPR017853">
    <property type="entry name" value="GH"/>
</dbReference>
<dbReference type="SUPFAM" id="SSF51445">
    <property type="entry name" value="(Trans)glycosidases"/>
    <property type="match status" value="1"/>
</dbReference>
<comment type="caution">
    <text evidence="3">The sequence shown here is derived from an EMBL/GenBank/DDBJ whole genome shotgun (WGS) entry which is preliminary data.</text>
</comment>
<reference evidence="4" key="1">
    <citation type="journal article" date="2015" name="PLoS Genet.">
        <title>The dynamic genome and transcriptome of the human fungal pathogen Blastomyces and close relative Emmonsia.</title>
        <authorList>
            <person name="Munoz J.F."/>
            <person name="Gauthier G.M."/>
            <person name="Desjardins C.A."/>
            <person name="Gallo J.E."/>
            <person name="Holder J."/>
            <person name="Sullivan T.D."/>
            <person name="Marty A.J."/>
            <person name="Carmen J.C."/>
            <person name="Chen Z."/>
            <person name="Ding L."/>
            <person name="Gujja S."/>
            <person name="Magrini V."/>
            <person name="Misas E."/>
            <person name="Mitreva M."/>
            <person name="Priest M."/>
            <person name="Saif S."/>
            <person name="Whiston E.A."/>
            <person name="Young S."/>
            <person name="Zeng Q."/>
            <person name="Goldman W.E."/>
            <person name="Mardis E.R."/>
            <person name="Taylor J.W."/>
            <person name="McEwen J.G."/>
            <person name="Clay O.K."/>
            <person name="Klein B.S."/>
            <person name="Cuomo C.A."/>
        </authorList>
    </citation>
    <scope>NUCLEOTIDE SEQUENCE [LARGE SCALE GENOMIC DNA]</scope>
    <source>
        <strain evidence="4">UAMH 139</strain>
    </source>
</reference>
<sequence>MGSSSGVRGFNEPSEQDLMQRASPGIPMHWNAVYYANWRANNIPPPSALNLGYISHIFYAFACNEWVDEHQPVDGTEGYLRALVQRKRDSQVKVLLSIGGGGIGSKNFAAVAGKPAAVERFLSSAAELANKFNLDGATTTTPSSTACAKNSQAQPTSSPPPSQPANGSSAKLTSSKPTSTSTSSTS</sequence>
<dbReference type="Pfam" id="PF00704">
    <property type="entry name" value="Glyco_hydro_18"/>
    <property type="match status" value="1"/>
</dbReference>
<dbReference type="PANTHER" id="PTHR11177">
    <property type="entry name" value="CHITINASE"/>
    <property type="match status" value="1"/>
</dbReference>
<dbReference type="Proteomes" id="UP000053573">
    <property type="component" value="Unassembled WGS sequence"/>
</dbReference>
<feature type="compositionally biased region" description="Low complexity" evidence="1">
    <location>
        <begin position="164"/>
        <end position="186"/>
    </location>
</feature>
<dbReference type="GO" id="GO:0006032">
    <property type="term" value="P:chitin catabolic process"/>
    <property type="evidence" value="ECO:0007669"/>
    <property type="project" value="TreeGrafter"/>
</dbReference>
<evidence type="ECO:0000313" key="4">
    <source>
        <dbReference type="Proteomes" id="UP000053573"/>
    </source>
</evidence>
<proteinExistence type="predicted"/>
<gene>
    <name evidence="3" type="ORF">EMPG_15623</name>
</gene>
<dbReference type="GO" id="GO:0005576">
    <property type="term" value="C:extracellular region"/>
    <property type="evidence" value="ECO:0007669"/>
    <property type="project" value="TreeGrafter"/>
</dbReference>
<dbReference type="PANTHER" id="PTHR11177:SF228">
    <property type="entry name" value="CHITINASE"/>
    <property type="match status" value="1"/>
</dbReference>
<dbReference type="InterPro" id="IPR001223">
    <property type="entry name" value="Glyco_hydro18_cat"/>
</dbReference>
<dbReference type="OrthoDB" id="76388at2759"/>
<dbReference type="GO" id="GO:0008061">
    <property type="term" value="F:chitin binding"/>
    <property type="evidence" value="ECO:0007669"/>
    <property type="project" value="TreeGrafter"/>
</dbReference>
<organism evidence="3 4">
    <name type="scientific">Blastomyces silverae</name>
    <dbReference type="NCBI Taxonomy" id="2060906"/>
    <lineage>
        <taxon>Eukaryota</taxon>
        <taxon>Fungi</taxon>
        <taxon>Dikarya</taxon>
        <taxon>Ascomycota</taxon>
        <taxon>Pezizomycotina</taxon>
        <taxon>Eurotiomycetes</taxon>
        <taxon>Eurotiomycetidae</taxon>
        <taxon>Onygenales</taxon>
        <taxon>Ajellomycetaceae</taxon>
        <taxon>Blastomyces</taxon>
    </lineage>
</organism>
<feature type="domain" description="GH18" evidence="2">
    <location>
        <begin position="29"/>
        <end position="186"/>
    </location>
</feature>
<keyword evidence="4" id="KW-1185">Reference proteome</keyword>
<accession>A0A0H1BC61</accession>